<evidence type="ECO:0000313" key="2">
    <source>
        <dbReference type="EMBL" id="KAE8255483.1"/>
    </source>
</evidence>
<keyword evidence="3" id="KW-1185">Reference proteome</keyword>
<dbReference type="Proteomes" id="UP000077521">
    <property type="component" value="Unassembled WGS sequence"/>
</dbReference>
<sequence>MPRPTRPLLSFSQSIYLLITLFQAYTYLGLTLLRIKDALPGRTTASSISSAGRRRRNRKYSHANSFHQHHDQVAVAAAAQAAHLTTEQLQQVLALHDDDEDDDDSGDETPTDPSATSNRALIRSLKTHAQSVHAYHTFLHFQRTAGLQPSLTARLPAELVRKILMHAGVPTRRKSRSPYEIAPSPVAILSLNRSIHAALLPRIYHSLIIDRPILFRSIRITLSQHLTLASTSSAIQLPPPGVHIRTLHIGSALFGAASTFADLMNSDDDDEDDDRTPNRSTPISTTDDSADSDEEGYLPSHLASPSVLSRGIEQILLDAPHLHTLSLDLYAVSALYTGHPRRFSSSRAPRPRVLRCELAIPQSLSLKLFREVQSVELLCFGMDSGSALELCAALPRGVTELTLRFVRRRRTYAAGGGAGLGGHANTAGNGGTGSAAARARQATRAFFGLGSGGGRAGTISSDSISAANFLQIGGEDEGQEEEEEEDDFHSAHEAEEAVRNLAAAVRVLQFSGRSPASFSQSPAPPSTWAPYSSSPSPSPLSHNAHLPGSAEGQQRGRDSFVGGSSSSPFGTPRNAYAVLAGGSPGRPSPGGGSHLPLAPLDNVNPGMGTPPRAFTSLLSNSPSTTAPTPRVSEFFHPDAVPPPNSVIRLHSVDSSWSSSNDESDEVLEAEEQHLGSGSGLVGGEGSADSAGSLGLHGTGMRRVSEDIPRIEEEDDDDEDEVLVGSSAMPIPIPRATRRHEASSWSNEGGGVPTPQRSPTTRRTPLVQSQVFSSSPLSQSRPTTPREYRADLPRSTRPSVPPSGPGSSSPAAGGGGGGAALDNTLPPELTLTHIRVLAWPGALWRLRQLLPDAQRIMDEPSGQLVVNSSSSSFSGPFVKTAGPGPGSKGKGKAKEATSPATSPPSSRMMGLSGSPSSVAAGRRDMPPAFGPFPASLGLGLDSVHARGPRRGVQELWSRWARQQAGGCAI</sequence>
<feature type="compositionally biased region" description="Acidic residues" evidence="1">
    <location>
        <begin position="475"/>
        <end position="487"/>
    </location>
</feature>
<dbReference type="EMBL" id="LWDF02000158">
    <property type="protein sequence ID" value="KAE8255483.1"/>
    <property type="molecule type" value="Genomic_DNA"/>
</dbReference>
<feature type="region of interest" description="Disordered" evidence="1">
    <location>
        <begin position="475"/>
        <end position="494"/>
    </location>
</feature>
<feature type="compositionally biased region" description="Gly residues" evidence="1">
    <location>
        <begin position="676"/>
        <end position="685"/>
    </location>
</feature>
<organism evidence="2 3">
    <name type="scientific">Tilletia indica</name>
    <dbReference type="NCBI Taxonomy" id="43049"/>
    <lineage>
        <taxon>Eukaryota</taxon>
        <taxon>Fungi</taxon>
        <taxon>Dikarya</taxon>
        <taxon>Basidiomycota</taxon>
        <taxon>Ustilaginomycotina</taxon>
        <taxon>Exobasidiomycetes</taxon>
        <taxon>Tilletiales</taxon>
        <taxon>Tilletiaceae</taxon>
        <taxon>Tilletia</taxon>
    </lineage>
</organism>
<dbReference type="AlphaFoldDB" id="A0A177TGZ7"/>
<gene>
    <name evidence="2" type="ORF">A4X13_0g3020</name>
</gene>
<feature type="region of interest" description="Disordered" evidence="1">
    <location>
        <begin position="97"/>
        <end position="119"/>
    </location>
</feature>
<evidence type="ECO:0000313" key="3">
    <source>
        <dbReference type="Proteomes" id="UP000077521"/>
    </source>
</evidence>
<feature type="compositionally biased region" description="Low complexity" evidence="1">
    <location>
        <begin position="559"/>
        <end position="570"/>
    </location>
</feature>
<accession>A0A177TGZ7</accession>
<feature type="compositionally biased region" description="Acidic residues" evidence="1">
    <location>
        <begin position="265"/>
        <end position="274"/>
    </location>
</feature>
<feature type="compositionally biased region" description="Acidic residues" evidence="1">
    <location>
        <begin position="711"/>
        <end position="721"/>
    </location>
</feature>
<feature type="compositionally biased region" description="Low complexity" evidence="1">
    <location>
        <begin position="528"/>
        <end position="541"/>
    </location>
</feature>
<comment type="caution">
    <text evidence="2">The sequence shown here is derived from an EMBL/GenBank/DDBJ whole genome shotgun (WGS) entry which is preliminary data.</text>
</comment>
<feature type="compositionally biased region" description="Acidic residues" evidence="1">
    <location>
        <begin position="97"/>
        <end position="110"/>
    </location>
</feature>
<feature type="region of interest" description="Disordered" evidence="1">
    <location>
        <begin position="514"/>
        <end position="612"/>
    </location>
</feature>
<evidence type="ECO:0000256" key="1">
    <source>
        <dbReference type="SAM" id="MobiDB-lite"/>
    </source>
</evidence>
<feature type="compositionally biased region" description="Basic and acidic residues" evidence="1">
    <location>
        <begin position="783"/>
        <end position="793"/>
    </location>
</feature>
<feature type="compositionally biased region" description="Low complexity" evidence="1">
    <location>
        <begin position="867"/>
        <end position="881"/>
    </location>
</feature>
<proteinExistence type="predicted"/>
<feature type="region of interest" description="Disordered" evidence="1">
    <location>
        <begin position="653"/>
        <end position="823"/>
    </location>
</feature>
<name>A0A177TGZ7_9BASI</name>
<feature type="compositionally biased region" description="Low complexity" evidence="1">
    <location>
        <begin position="752"/>
        <end position="782"/>
    </location>
</feature>
<protein>
    <submittedName>
        <fullName evidence="2">Uncharacterized protein</fullName>
    </submittedName>
</protein>
<feature type="compositionally biased region" description="Gly residues" evidence="1">
    <location>
        <begin position="582"/>
        <end position="593"/>
    </location>
</feature>
<feature type="region of interest" description="Disordered" evidence="1">
    <location>
        <begin position="264"/>
        <end position="297"/>
    </location>
</feature>
<feature type="region of interest" description="Disordered" evidence="1">
    <location>
        <begin position="863"/>
        <end position="924"/>
    </location>
</feature>
<feature type="compositionally biased region" description="Low complexity" evidence="1">
    <location>
        <begin position="895"/>
        <end position="905"/>
    </location>
</feature>
<reference evidence="2" key="2">
    <citation type="journal article" date="2019" name="IMA Fungus">
        <title>Genome sequencing and comparison of five Tilletia species to identify candidate genes for the detection of regulated species infecting wheat.</title>
        <authorList>
            <person name="Nguyen H.D.T."/>
            <person name="Sultana T."/>
            <person name="Kesanakurti P."/>
            <person name="Hambleton S."/>
        </authorList>
    </citation>
    <scope>NUCLEOTIDE SEQUENCE</scope>
    <source>
        <strain evidence="2">DAOMC 236416</strain>
    </source>
</reference>
<reference evidence="2" key="1">
    <citation type="submission" date="2016-04" db="EMBL/GenBank/DDBJ databases">
        <authorList>
            <person name="Nguyen H.D."/>
            <person name="Samba Siva P."/>
            <person name="Cullis J."/>
            <person name="Levesque C.A."/>
            <person name="Hambleton S."/>
        </authorList>
    </citation>
    <scope>NUCLEOTIDE SEQUENCE</scope>
    <source>
        <strain evidence="2">DAOMC 236416</strain>
    </source>
</reference>